<keyword evidence="2" id="KW-1185">Reference proteome</keyword>
<protein>
    <submittedName>
        <fullName evidence="1">Uncharacterized protein</fullName>
    </submittedName>
</protein>
<evidence type="ECO:0000313" key="2">
    <source>
        <dbReference type="Proteomes" id="UP001194746"/>
    </source>
</evidence>
<proteinExistence type="predicted"/>
<evidence type="ECO:0000313" key="1">
    <source>
        <dbReference type="EMBL" id="KAF9883544.1"/>
    </source>
</evidence>
<reference evidence="1" key="2">
    <citation type="submission" date="2020-02" db="EMBL/GenBank/DDBJ databases">
        <authorList>
            <person name="Gilchrist C.L.M."/>
            <person name="Chooi Y.-H."/>
        </authorList>
    </citation>
    <scope>NUCLEOTIDE SEQUENCE</scope>
    <source>
        <strain evidence="1">MST-FP2251</strain>
    </source>
</reference>
<dbReference type="Proteomes" id="UP001194746">
    <property type="component" value="Unassembled WGS sequence"/>
</dbReference>
<dbReference type="EMBL" id="VCAU01000160">
    <property type="protein sequence ID" value="KAF9883544.1"/>
    <property type="molecule type" value="Genomic_DNA"/>
</dbReference>
<sequence length="107" mass="11709">MAGCCASHVGEDTEDLAYVECANRILLSIKTIQICEVRADTIISRPVAMSLRRSALTGVGGPWAQLARDASLAAQASPRYTLASTVHQWQNCRTCIMSEKSHFELQK</sequence>
<reference evidence="1" key="1">
    <citation type="journal article" date="2019" name="Beilstein J. Org. Chem.">
        <title>Nanangenines: drimane sesquiterpenoids as the dominant metabolite cohort of a novel Australian fungus, Aspergillus nanangensis.</title>
        <authorList>
            <person name="Lacey H.J."/>
            <person name="Gilchrist C.L.M."/>
            <person name="Crombie A."/>
            <person name="Kalaitzis J.A."/>
            <person name="Vuong D."/>
            <person name="Rutledge P.J."/>
            <person name="Turner P."/>
            <person name="Pitt J.I."/>
            <person name="Lacey E."/>
            <person name="Chooi Y.H."/>
            <person name="Piggott A.M."/>
        </authorList>
    </citation>
    <scope>NUCLEOTIDE SEQUENCE</scope>
    <source>
        <strain evidence="1">MST-FP2251</strain>
    </source>
</reference>
<gene>
    <name evidence="1" type="ORF">FE257_003377</name>
</gene>
<name>A0AAD4GMX1_ASPNN</name>
<comment type="caution">
    <text evidence="1">The sequence shown here is derived from an EMBL/GenBank/DDBJ whole genome shotgun (WGS) entry which is preliminary data.</text>
</comment>
<organism evidence="1 2">
    <name type="scientific">Aspergillus nanangensis</name>
    <dbReference type="NCBI Taxonomy" id="2582783"/>
    <lineage>
        <taxon>Eukaryota</taxon>
        <taxon>Fungi</taxon>
        <taxon>Dikarya</taxon>
        <taxon>Ascomycota</taxon>
        <taxon>Pezizomycotina</taxon>
        <taxon>Eurotiomycetes</taxon>
        <taxon>Eurotiomycetidae</taxon>
        <taxon>Eurotiales</taxon>
        <taxon>Aspergillaceae</taxon>
        <taxon>Aspergillus</taxon>
        <taxon>Aspergillus subgen. Circumdati</taxon>
    </lineage>
</organism>
<dbReference type="AlphaFoldDB" id="A0AAD4GMX1"/>
<accession>A0AAD4GMX1</accession>